<sequence length="363" mass="41323">MSQRPKTDKEVQSGRSPEEWEYYNWYNKNYMKIMKARSALSEKGTYDKLMSDAWPDPKDRDGFVDWLLERARIGSERLDYQIQPRELLDTIAKINFLSNTQAGKFHWTMEMCNVPFIILGQATFDSVSTCYGLQIGTEYLWPNLSSDEPDVTKNNILAINLAVEVPVNNATSTSKPNPVSSLLHIEENKKFLGEPVRDHHIFSPEHFVFVQLGALCVFTGDWTEALKEGGLNPINKGPWEHNNFGVALRIDARGNPGAVYVIYNFYECDPDLRADPDENDSDQYPGRERRANSLDTRLVAPGCKERFAVAKIANSLYELGDIEKRFEFEVVASGERQIVRAKIWESESFGEVITPVVVKHGIC</sequence>
<evidence type="ECO:0000313" key="2">
    <source>
        <dbReference type="Proteomes" id="UP001152049"/>
    </source>
</evidence>
<dbReference type="EMBL" id="JAOQAZ010000002">
    <property type="protein sequence ID" value="KAJ4269509.1"/>
    <property type="molecule type" value="Genomic_DNA"/>
</dbReference>
<name>A0A9W8VNQ3_9HYPO</name>
<organism evidence="1 2">
    <name type="scientific">Fusarium torreyae</name>
    <dbReference type="NCBI Taxonomy" id="1237075"/>
    <lineage>
        <taxon>Eukaryota</taxon>
        <taxon>Fungi</taxon>
        <taxon>Dikarya</taxon>
        <taxon>Ascomycota</taxon>
        <taxon>Pezizomycotina</taxon>
        <taxon>Sordariomycetes</taxon>
        <taxon>Hypocreomycetidae</taxon>
        <taxon>Hypocreales</taxon>
        <taxon>Nectriaceae</taxon>
        <taxon>Fusarium</taxon>
    </lineage>
</organism>
<protein>
    <submittedName>
        <fullName evidence="1">Uncharacterized protein</fullName>
    </submittedName>
</protein>
<reference evidence="1" key="1">
    <citation type="submission" date="2022-09" db="EMBL/GenBank/DDBJ databases">
        <title>Fusarium specimens isolated from Avocado Roots.</title>
        <authorList>
            <person name="Stajich J."/>
            <person name="Roper C."/>
            <person name="Heimlech-Rivalta G."/>
        </authorList>
    </citation>
    <scope>NUCLEOTIDE SEQUENCE</scope>
    <source>
        <strain evidence="1">CF00136</strain>
    </source>
</reference>
<proteinExistence type="predicted"/>
<accession>A0A9W8VNQ3</accession>
<evidence type="ECO:0000313" key="1">
    <source>
        <dbReference type="EMBL" id="KAJ4269509.1"/>
    </source>
</evidence>
<comment type="caution">
    <text evidence="1">The sequence shown here is derived from an EMBL/GenBank/DDBJ whole genome shotgun (WGS) entry which is preliminary data.</text>
</comment>
<keyword evidence="2" id="KW-1185">Reference proteome</keyword>
<gene>
    <name evidence="1" type="ORF">NW762_001170</name>
</gene>
<dbReference type="OrthoDB" id="5430299at2759"/>
<dbReference type="Proteomes" id="UP001152049">
    <property type="component" value="Unassembled WGS sequence"/>
</dbReference>
<dbReference type="AlphaFoldDB" id="A0A9W8VNQ3"/>